<evidence type="ECO:0000259" key="1">
    <source>
        <dbReference type="Pfam" id="PF18899"/>
    </source>
</evidence>
<evidence type="ECO:0000313" key="2">
    <source>
        <dbReference type="EMBL" id="XDI07006.1"/>
    </source>
</evidence>
<dbReference type="InterPro" id="IPR025629">
    <property type="entry name" value="DUF4287"/>
</dbReference>
<dbReference type="InterPro" id="IPR043714">
    <property type="entry name" value="DUF5655"/>
</dbReference>
<dbReference type="EMBL" id="CP162511">
    <property type="protein sequence ID" value="XDI07006.1"/>
    <property type="molecule type" value="Genomic_DNA"/>
</dbReference>
<accession>A0AB39BKU2</accession>
<dbReference type="AlphaFoldDB" id="A0AB39BKU2"/>
<dbReference type="RefSeq" id="WP_368499382.1">
    <property type="nucleotide sequence ID" value="NZ_CP162511.1"/>
</dbReference>
<protein>
    <submittedName>
        <fullName evidence="2">DUF4287 domain-containing protein</fullName>
    </submittedName>
</protein>
<proteinExistence type="predicted"/>
<organism evidence="2">
    <name type="scientific">Herbiconiux sp. A18JL235</name>
    <dbReference type="NCBI Taxonomy" id="3152363"/>
    <lineage>
        <taxon>Bacteria</taxon>
        <taxon>Bacillati</taxon>
        <taxon>Actinomycetota</taxon>
        <taxon>Actinomycetes</taxon>
        <taxon>Micrococcales</taxon>
        <taxon>Microbacteriaceae</taxon>
        <taxon>Herbiconiux</taxon>
    </lineage>
</organism>
<dbReference type="Pfam" id="PF14117">
    <property type="entry name" value="DUF4287"/>
    <property type="match status" value="1"/>
</dbReference>
<name>A0AB39BKU2_9MICO</name>
<reference evidence="2" key="1">
    <citation type="submission" date="2024-05" db="EMBL/GenBank/DDBJ databases">
        <title>Herbiconiux sp. A18JL235.</title>
        <authorList>
            <person name="Zhang G."/>
        </authorList>
    </citation>
    <scope>NUCLEOTIDE SEQUENCE</scope>
    <source>
        <strain evidence="2">A18JL235</strain>
    </source>
</reference>
<feature type="domain" description="DUF5655" evidence="1">
    <location>
        <begin position="77"/>
        <end position="182"/>
    </location>
</feature>
<sequence>MTFQAYLDTIKAKTGKGPDDFRALAADRGLTGPGVKAGDVVAWLADDFGLGRGHAMAIYSILKNDAAPRVAPDERVAKQFAGAKAVWRPTFDAIVAHARSLGSDVDVAPTDSYVSLVRDGRKFAVVAATAKRLDLGVKLKNDDPGERFEPSGTWNAMVTHRARLDEPGELDAELLGWIDRAYAEA</sequence>
<gene>
    <name evidence="2" type="ORF">ABFY20_07875</name>
</gene>
<dbReference type="Pfam" id="PF18899">
    <property type="entry name" value="DUF5655"/>
    <property type="match status" value="1"/>
</dbReference>